<accession>A0AA39KPV9</accession>
<dbReference type="EMBL" id="JAQQBS010000285">
    <property type="protein sequence ID" value="KAK0169480.1"/>
    <property type="molecule type" value="Genomic_DNA"/>
</dbReference>
<organism evidence="2 3">
    <name type="scientific">Microctonus aethiopoides</name>
    <dbReference type="NCBI Taxonomy" id="144406"/>
    <lineage>
        <taxon>Eukaryota</taxon>
        <taxon>Metazoa</taxon>
        <taxon>Ecdysozoa</taxon>
        <taxon>Arthropoda</taxon>
        <taxon>Hexapoda</taxon>
        <taxon>Insecta</taxon>
        <taxon>Pterygota</taxon>
        <taxon>Neoptera</taxon>
        <taxon>Endopterygota</taxon>
        <taxon>Hymenoptera</taxon>
        <taxon>Apocrita</taxon>
        <taxon>Ichneumonoidea</taxon>
        <taxon>Braconidae</taxon>
        <taxon>Euphorinae</taxon>
        <taxon>Microctonus</taxon>
    </lineage>
</organism>
<name>A0AA39KPV9_9HYME</name>
<sequence length="219" mass="25544">MPPVFSKTNNDCEKKKVFYWKGKKVTERKYLNMKKKSEWGKNIRDNYGIRRLQEQIPKPNQEKPLRIADIENDTKYGLASIFNVKCSKYHTMTEVPSDSQHQDKSTKKMRFDTNTNAVAGILHSGAGNGHLNKFLVALNMPSMDWSTFKLHEKEVGQYLENMAIESCKTATLEEKRLTVKNLTEMKKFVPVRLKEDFIIPSLPDGYTYSMFMKLIMRLY</sequence>
<dbReference type="Pfam" id="PF20700">
    <property type="entry name" value="Mutator"/>
    <property type="match status" value="1"/>
</dbReference>
<evidence type="ECO:0000313" key="3">
    <source>
        <dbReference type="Proteomes" id="UP001168990"/>
    </source>
</evidence>
<dbReference type="Proteomes" id="UP001168990">
    <property type="component" value="Unassembled WGS sequence"/>
</dbReference>
<keyword evidence="3" id="KW-1185">Reference proteome</keyword>
<gene>
    <name evidence="2" type="ORF">PV328_011987</name>
</gene>
<dbReference type="InterPro" id="IPR049012">
    <property type="entry name" value="Mutator_transp_dom"/>
</dbReference>
<reference evidence="2" key="1">
    <citation type="journal article" date="2023" name="bioRxiv">
        <title>Scaffold-level genome assemblies of two parasitoid biocontrol wasps reveal the parthenogenesis mechanism and an associated novel virus.</title>
        <authorList>
            <person name="Inwood S."/>
            <person name="Skelly J."/>
            <person name="Guhlin J."/>
            <person name="Harrop T."/>
            <person name="Goldson S."/>
            <person name="Dearden P."/>
        </authorList>
    </citation>
    <scope>NUCLEOTIDE SEQUENCE</scope>
    <source>
        <strain evidence="2">Irish</strain>
        <tissue evidence="2">Whole body</tissue>
    </source>
</reference>
<comment type="caution">
    <text evidence="2">The sequence shown here is derived from an EMBL/GenBank/DDBJ whole genome shotgun (WGS) entry which is preliminary data.</text>
</comment>
<proteinExistence type="predicted"/>
<evidence type="ECO:0000259" key="1">
    <source>
        <dbReference type="Pfam" id="PF20700"/>
    </source>
</evidence>
<protein>
    <recommendedName>
        <fullName evidence="1">Mutator-like transposase domain-containing protein</fullName>
    </recommendedName>
</protein>
<feature type="domain" description="Mutator-like transposase" evidence="1">
    <location>
        <begin position="61"/>
        <end position="190"/>
    </location>
</feature>
<evidence type="ECO:0000313" key="2">
    <source>
        <dbReference type="EMBL" id="KAK0169480.1"/>
    </source>
</evidence>
<dbReference type="AlphaFoldDB" id="A0AA39KPV9"/>
<reference evidence="2" key="2">
    <citation type="submission" date="2023-03" db="EMBL/GenBank/DDBJ databases">
        <authorList>
            <person name="Inwood S.N."/>
            <person name="Skelly J.G."/>
            <person name="Guhlin J."/>
            <person name="Harrop T.W.R."/>
            <person name="Goldson S.G."/>
            <person name="Dearden P.K."/>
        </authorList>
    </citation>
    <scope>NUCLEOTIDE SEQUENCE</scope>
    <source>
        <strain evidence="2">Irish</strain>
        <tissue evidence="2">Whole body</tissue>
    </source>
</reference>